<dbReference type="Pfam" id="PF13304">
    <property type="entry name" value="AAA_21"/>
    <property type="match status" value="1"/>
</dbReference>
<dbReference type="GO" id="GO:0000731">
    <property type="term" value="P:DNA synthesis involved in DNA repair"/>
    <property type="evidence" value="ECO:0007669"/>
    <property type="project" value="TreeGrafter"/>
</dbReference>
<dbReference type="PANTHER" id="PTHR32182:SF25">
    <property type="entry name" value="SLR1056 PROTEIN"/>
    <property type="match status" value="1"/>
</dbReference>
<evidence type="ECO:0000259" key="2">
    <source>
        <dbReference type="Pfam" id="PF13304"/>
    </source>
</evidence>
<dbReference type="AlphaFoldDB" id="A0A1H0Y9V4"/>
<keyword evidence="1" id="KW-0227">DNA damage</keyword>
<dbReference type="Proteomes" id="UP000182690">
    <property type="component" value="Unassembled WGS sequence"/>
</dbReference>
<evidence type="ECO:0000313" key="3">
    <source>
        <dbReference type="EMBL" id="SDQ11965.1"/>
    </source>
</evidence>
<dbReference type="SUPFAM" id="SSF52540">
    <property type="entry name" value="P-loop containing nucleoside triphosphate hydrolases"/>
    <property type="match status" value="1"/>
</dbReference>
<dbReference type="GO" id="GO:0016887">
    <property type="term" value="F:ATP hydrolysis activity"/>
    <property type="evidence" value="ECO:0007669"/>
    <property type="project" value="InterPro"/>
</dbReference>
<dbReference type="InterPro" id="IPR003959">
    <property type="entry name" value="ATPase_AAA_core"/>
</dbReference>
<dbReference type="GO" id="GO:0009432">
    <property type="term" value="P:SOS response"/>
    <property type="evidence" value="ECO:0007669"/>
    <property type="project" value="UniProtKB-KW"/>
</dbReference>
<feature type="domain" description="ATPase AAA-type core" evidence="2">
    <location>
        <begin position="23"/>
        <end position="343"/>
    </location>
</feature>
<evidence type="ECO:0000313" key="4">
    <source>
        <dbReference type="Proteomes" id="UP000182690"/>
    </source>
</evidence>
<dbReference type="EMBL" id="FNKB01000001">
    <property type="protein sequence ID" value="SDQ11965.1"/>
    <property type="molecule type" value="Genomic_DNA"/>
</dbReference>
<accession>A0A1H0Y9V4</accession>
<evidence type="ECO:0000256" key="1">
    <source>
        <dbReference type="ARBA" id="ARBA00023236"/>
    </source>
</evidence>
<proteinExistence type="predicted"/>
<dbReference type="GO" id="GO:0006302">
    <property type="term" value="P:double-strand break repair"/>
    <property type="evidence" value="ECO:0007669"/>
    <property type="project" value="TreeGrafter"/>
</dbReference>
<dbReference type="GO" id="GO:0005524">
    <property type="term" value="F:ATP binding"/>
    <property type="evidence" value="ECO:0007669"/>
    <property type="project" value="InterPro"/>
</dbReference>
<dbReference type="InterPro" id="IPR027417">
    <property type="entry name" value="P-loop_NTPase"/>
</dbReference>
<organism evidence="3 4">
    <name type="scientific">Leucobacter chromiiresistens</name>
    <dbReference type="NCBI Taxonomy" id="1079994"/>
    <lineage>
        <taxon>Bacteria</taxon>
        <taxon>Bacillati</taxon>
        <taxon>Actinomycetota</taxon>
        <taxon>Actinomycetes</taxon>
        <taxon>Micrococcales</taxon>
        <taxon>Microbacteriaceae</taxon>
        <taxon>Leucobacter</taxon>
    </lineage>
</organism>
<dbReference type="RefSeq" id="WP_010155548.1">
    <property type="nucleotide sequence ID" value="NZ_FNKB01000001.1"/>
</dbReference>
<protein>
    <submittedName>
        <fullName evidence="3">Predicted ATPase</fullName>
    </submittedName>
</protein>
<dbReference type="OrthoDB" id="104167at2"/>
<keyword evidence="1" id="KW-0742">SOS response</keyword>
<reference evidence="3 4" key="1">
    <citation type="submission" date="2016-10" db="EMBL/GenBank/DDBJ databases">
        <authorList>
            <person name="de Groot N.N."/>
        </authorList>
    </citation>
    <scope>NUCLEOTIDE SEQUENCE [LARGE SCALE GENOMIC DNA]</scope>
    <source>
        <strain evidence="3 4">DSM 22788</strain>
    </source>
</reference>
<dbReference type="eggNOG" id="COG4637">
    <property type="taxonomic scope" value="Bacteria"/>
</dbReference>
<sequence length="381" mass="40991">MLTTFAVSGYRSLVDLIVPLDRLTVVSGANGTGKSNLYRAMRLLAAAGEGRIIGSIAREGGLASALWAGPKVARRTAGPVSVGGSQHPVSLRLGFSSEEFGYLTDLGLPQVDTGRSFFVQDPEVKREQVFVGPFARPASVIVDRTRSSVRVRDPEWRMLAQTLGPGQSVLLDLEDAAALPDTLRLRHRMAQWRFYDHFRTDREAPSRAPQVGTRTRWLSDDGADLAAVWATAIEADQHRDLAAAVGDAFPGSQVSIDVSAGVFRLMLSQPGLLRPLSTAELSDGTLRYLLLCAALLPSDPPPLIVVNEPEASLHESLILPLASLIATAAKRTQVIVVTHSSVLRRALEGAGSSIELVSEGLGTEVAGQGLLDVPRWEWPKR</sequence>
<dbReference type="PANTHER" id="PTHR32182">
    <property type="entry name" value="DNA REPLICATION AND REPAIR PROTEIN RECF"/>
    <property type="match status" value="1"/>
</dbReference>
<dbReference type="FunFam" id="3.40.50.300:FF:002708">
    <property type="entry name" value="FeS assembly ATPase SufC"/>
    <property type="match status" value="1"/>
</dbReference>
<dbReference type="STRING" id="1079994.SAMN04488565_0670"/>
<name>A0A1H0Y9V4_9MICO</name>
<dbReference type="InterPro" id="IPR014555">
    <property type="entry name" value="RecF-like"/>
</dbReference>
<dbReference type="PIRSF" id="PIRSF029347">
    <property type="entry name" value="RecF"/>
    <property type="match status" value="1"/>
</dbReference>
<gene>
    <name evidence="3" type="ORF">SAMN04488565_0670</name>
</gene>
<dbReference type="Gene3D" id="3.40.50.300">
    <property type="entry name" value="P-loop containing nucleotide triphosphate hydrolases"/>
    <property type="match status" value="2"/>
</dbReference>